<evidence type="ECO:0000313" key="2">
    <source>
        <dbReference type="WBParaSite" id="PgR001X_g286_t01"/>
    </source>
</evidence>
<proteinExistence type="predicted"/>
<dbReference type="AlphaFoldDB" id="A0A915A5Y5"/>
<keyword evidence="1" id="KW-1185">Reference proteome</keyword>
<dbReference type="Proteomes" id="UP000887569">
    <property type="component" value="Unplaced"/>
</dbReference>
<name>A0A915A5Y5_PARUN</name>
<accession>A0A915A5Y5</accession>
<dbReference type="WBParaSite" id="PgR001X_g286_t01">
    <property type="protein sequence ID" value="PgR001X_g286_t01"/>
    <property type="gene ID" value="PgR001X_g286"/>
</dbReference>
<evidence type="ECO:0000313" key="1">
    <source>
        <dbReference type="Proteomes" id="UP000887569"/>
    </source>
</evidence>
<reference evidence="2" key="1">
    <citation type="submission" date="2022-11" db="UniProtKB">
        <authorList>
            <consortium name="WormBaseParasite"/>
        </authorList>
    </citation>
    <scope>IDENTIFICATION</scope>
</reference>
<organism evidence="1 2">
    <name type="scientific">Parascaris univalens</name>
    <name type="common">Nematode worm</name>
    <dbReference type="NCBI Taxonomy" id="6257"/>
    <lineage>
        <taxon>Eukaryota</taxon>
        <taxon>Metazoa</taxon>
        <taxon>Ecdysozoa</taxon>
        <taxon>Nematoda</taxon>
        <taxon>Chromadorea</taxon>
        <taxon>Rhabditida</taxon>
        <taxon>Spirurina</taxon>
        <taxon>Ascaridomorpha</taxon>
        <taxon>Ascaridoidea</taxon>
        <taxon>Ascarididae</taxon>
        <taxon>Parascaris</taxon>
    </lineage>
</organism>
<protein>
    <submittedName>
        <fullName evidence="2">Uncharacterized protein</fullName>
    </submittedName>
</protein>
<sequence length="128" mass="14998">MDAEKNDKYASNLAVPRLNDAIIGELKKMPDGINSLAQYKEEKRKEIADRENQVRCEVEKLKKKITAEKFVDQTPVYFKGTETEIPHWKRLLMAQKIAAEAIRQQEAVLWEEFATWKRQFSPNFKISK</sequence>